<protein>
    <submittedName>
        <fullName evidence="1">Uncharacterized protein</fullName>
    </submittedName>
</protein>
<dbReference type="AlphaFoldDB" id="A0AAD6YV53"/>
<organism evidence="1 2">
    <name type="scientific">Mycena pura</name>
    <dbReference type="NCBI Taxonomy" id="153505"/>
    <lineage>
        <taxon>Eukaryota</taxon>
        <taxon>Fungi</taxon>
        <taxon>Dikarya</taxon>
        <taxon>Basidiomycota</taxon>
        <taxon>Agaricomycotina</taxon>
        <taxon>Agaricomycetes</taxon>
        <taxon>Agaricomycetidae</taxon>
        <taxon>Agaricales</taxon>
        <taxon>Marasmiineae</taxon>
        <taxon>Mycenaceae</taxon>
        <taxon>Mycena</taxon>
    </lineage>
</organism>
<dbReference type="Proteomes" id="UP001219525">
    <property type="component" value="Unassembled WGS sequence"/>
</dbReference>
<sequence>MPVVRFLSAIFPELKRITTSRDGHDNQDPDELDLHGEAIAFHDSWKEVELHLVIYSELVSVFPILIFAFCARRMIPDCKSLELSHDRPPPDIRALKIYTLWTDKFVKFNRSHIARFKQKLSEHHLSYVRFHGLSGWESHAQFLLPEPPSKGDIAPSAQGTQDERLDLLMSSANPVLCKQEKRAHCRSATLAGNVTSRSVARWKRVSHKTLMCRIYCQGVALEECRVDTI</sequence>
<gene>
    <name evidence="1" type="ORF">GGX14DRAFT_384097</name>
</gene>
<proteinExistence type="predicted"/>
<keyword evidence="2" id="KW-1185">Reference proteome</keyword>
<reference evidence="1" key="1">
    <citation type="submission" date="2023-03" db="EMBL/GenBank/DDBJ databases">
        <title>Massive genome expansion in bonnet fungi (Mycena s.s.) driven by repeated elements and novel gene families across ecological guilds.</title>
        <authorList>
            <consortium name="Lawrence Berkeley National Laboratory"/>
            <person name="Harder C.B."/>
            <person name="Miyauchi S."/>
            <person name="Viragh M."/>
            <person name="Kuo A."/>
            <person name="Thoen E."/>
            <person name="Andreopoulos B."/>
            <person name="Lu D."/>
            <person name="Skrede I."/>
            <person name="Drula E."/>
            <person name="Henrissat B."/>
            <person name="Morin E."/>
            <person name="Kohler A."/>
            <person name="Barry K."/>
            <person name="LaButti K."/>
            <person name="Morin E."/>
            <person name="Salamov A."/>
            <person name="Lipzen A."/>
            <person name="Mereny Z."/>
            <person name="Hegedus B."/>
            <person name="Baldrian P."/>
            <person name="Stursova M."/>
            <person name="Weitz H."/>
            <person name="Taylor A."/>
            <person name="Grigoriev I.V."/>
            <person name="Nagy L.G."/>
            <person name="Martin F."/>
            <person name="Kauserud H."/>
        </authorList>
    </citation>
    <scope>NUCLEOTIDE SEQUENCE</scope>
    <source>
        <strain evidence="1">9144</strain>
    </source>
</reference>
<dbReference type="EMBL" id="JARJCW010000001">
    <property type="protein sequence ID" value="KAJ7230138.1"/>
    <property type="molecule type" value="Genomic_DNA"/>
</dbReference>
<name>A0AAD6YV53_9AGAR</name>
<evidence type="ECO:0000313" key="1">
    <source>
        <dbReference type="EMBL" id="KAJ7230138.1"/>
    </source>
</evidence>
<accession>A0AAD6YV53</accession>
<evidence type="ECO:0000313" key="2">
    <source>
        <dbReference type="Proteomes" id="UP001219525"/>
    </source>
</evidence>
<comment type="caution">
    <text evidence="1">The sequence shown here is derived from an EMBL/GenBank/DDBJ whole genome shotgun (WGS) entry which is preliminary data.</text>
</comment>